<feature type="active site" evidence="5">
    <location>
        <position position="212"/>
    </location>
</feature>
<dbReference type="Gene3D" id="3.40.50.1820">
    <property type="entry name" value="alpha/beta hydrolase"/>
    <property type="match status" value="1"/>
</dbReference>
<feature type="binding site" evidence="5">
    <location>
        <begin position="82"/>
        <end position="83"/>
    </location>
    <ligand>
        <name>substrate</name>
    </ligand>
</feature>
<evidence type="ECO:0000256" key="4">
    <source>
        <dbReference type="ARBA" id="ARBA00022801"/>
    </source>
</evidence>
<dbReference type="SUPFAM" id="SSF53474">
    <property type="entry name" value="alpha/beta-Hydrolases"/>
    <property type="match status" value="1"/>
</dbReference>
<keyword evidence="4 5" id="KW-0378">Hydrolase</keyword>
<dbReference type="GO" id="GO:0090499">
    <property type="term" value="F:pimelyl-[acyl-carrier protein] methyl ester esterase activity"/>
    <property type="evidence" value="ECO:0007669"/>
    <property type="project" value="UniProtKB-EC"/>
</dbReference>
<dbReference type="InterPro" id="IPR000073">
    <property type="entry name" value="AB_hydrolase_1"/>
</dbReference>
<dbReference type="AlphaFoldDB" id="A0A1R4B778"/>
<dbReference type="EMBL" id="FUFT01000006">
    <property type="protein sequence ID" value="SJL84778.1"/>
    <property type="molecule type" value="Genomic_DNA"/>
</dbReference>
<feature type="binding site" evidence="5">
    <location>
        <begin position="148"/>
        <end position="152"/>
    </location>
    <ligand>
        <name>substrate</name>
    </ligand>
</feature>
<evidence type="ECO:0000256" key="1">
    <source>
        <dbReference type="ARBA" id="ARBA00022487"/>
    </source>
</evidence>
<evidence type="ECO:0000256" key="3">
    <source>
        <dbReference type="ARBA" id="ARBA00022756"/>
    </source>
</evidence>
<dbReference type="STRING" id="1918946.VPAL9027_02775"/>
<dbReference type="UniPathway" id="UPA00078"/>
<sequence>MSSPLYWQTSGSGPDVVLLHGWGMNGAIWQQTVEQLSQYCCVHVVDLPGYGHSRDTHADDLAAMAELLMAQAPQTAVWIGWSMGGLIASHLALYYPQRVSQLITVASSPKFSAENMVGGRPWRGIQSKVLAEFTQQLKKDFNNTIEQFMALQVMGSPSAREDVQALKQAVLSRPTPNSDALHYGLNLLAQCDLRQDLIAIEQPFLRIYGRLDGLVPVKVAADLDRHLPHSSSVIMTHSSHAPFITEPQLFVKEVIEFIEHNRHARTV</sequence>
<dbReference type="NCBIfam" id="TIGR01738">
    <property type="entry name" value="bioH"/>
    <property type="match status" value="1"/>
</dbReference>
<feature type="binding site" evidence="5">
    <location>
        <position position="22"/>
    </location>
    <ligand>
        <name>substrate</name>
    </ligand>
</feature>
<dbReference type="InterPro" id="IPR010076">
    <property type="entry name" value="BioH"/>
</dbReference>
<evidence type="ECO:0000313" key="8">
    <source>
        <dbReference type="Proteomes" id="UP000189475"/>
    </source>
</evidence>
<dbReference type="OrthoDB" id="9780744at2"/>
<dbReference type="HAMAP" id="MF_01260">
    <property type="entry name" value="Carboxylester"/>
    <property type="match status" value="1"/>
</dbReference>
<name>A0A1R4B778_9VIBR</name>
<feature type="active site" description="Nucleophile" evidence="5">
    <location>
        <position position="82"/>
    </location>
</feature>
<evidence type="ECO:0000256" key="2">
    <source>
        <dbReference type="ARBA" id="ARBA00022490"/>
    </source>
</evidence>
<comment type="function">
    <text evidence="5">The physiological role of BioH is to remove the methyl group introduced by BioC when the pimeloyl moiety is complete. It allows to synthesize pimeloyl-ACP via the fatty acid synthetic pathway through the hydrolysis of the ester bonds of pimeloyl-ACP esters.</text>
</comment>
<organism evidence="7 8">
    <name type="scientific">Vibrio palustris</name>
    <dbReference type="NCBI Taxonomy" id="1918946"/>
    <lineage>
        <taxon>Bacteria</taxon>
        <taxon>Pseudomonadati</taxon>
        <taxon>Pseudomonadota</taxon>
        <taxon>Gammaproteobacteria</taxon>
        <taxon>Vibrionales</taxon>
        <taxon>Vibrionaceae</taxon>
        <taxon>Vibrio</taxon>
    </lineage>
</organism>
<keyword evidence="2 5" id="KW-0963">Cytoplasm</keyword>
<dbReference type="Pfam" id="PF00561">
    <property type="entry name" value="Abhydrolase_1"/>
    <property type="match status" value="1"/>
</dbReference>
<keyword evidence="1 5" id="KW-0719">Serine esterase</keyword>
<protein>
    <recommendedName>
        <fullName evidence="5">Pimeloyl-[acyl-carrier protein] methyl ester esterase</fullName>
        <ecNumber evidence="5">3.1.1.85</ecNumber>
    </recommendedName>
    <alternativeName>
        <fullName evidence="5">Biotin synthesis protein BioH</fullName>
    </alternativeName>
    <alternativeName>
        <fullName evidence="5">Carboxylesterase BioH</fullName>
    </alternativeName>
</protein>
<dbReference type="GO" id="GO:0009102">
    <property type="term" value="P:biotin biosynthetic process"/>
    <property type="evidence" value="ECO:0007669"/>
    <property type="project" value="UniProtKB-UniRule"/>
</dbReference>
<comment type="subcellular location">
    <subcellularLocation>
        <location evidence="5">Cytoplasm</location>
    </subcellularLocation>
</comment>
<dbReference type="InterPro" id="IPR029058">
    <property type="entry name" value="AB_hydrolase_fold"/>
</dbReference>
<dbReference type="RefSeq" id="WP_077315172.1">
    <property type="nucleotide sequence ID" value="NZ_AP024887.1"/>
</dbReference>
<comment type="catalytic activity">
    <reaction evidence="5">
        <text>6-carboxyhexanoyl-[ACP] methyl ester + H2O = 6-carboxyhexanoyl-[ACP] + methanol + H(+)</text>
        <dbReference type="Rhea" id="RHEA:42700"/>
        <dbReference type="Rhea" id="RHEA-COMP:9955"/>
        <dbReference type="Rhea" id="RHEA-COMP:10186"/>
        <dbReference type="ChEBI" id="CHEBI:15377"/>
        <dbReference type="ChEBI" id="CHEBI:15378"/>
        <dbReference type="ChEBI" id="CHEBI:17790"/>
        <dbReference type="ChEBI" id="CHEBI:78846"/>
        <dbReference type="ChEBI" id="CHEBI:82735"/>
        <dbReference type="EC" id="3.1.1.85"/>
    </reaction>
</comment>
<reference evidence="7 8" key="1">
    <citation type="submission" date="2017-02" db="EMBL/GenBank/DDBJ databases">
        <authorList>
            <person name="Peterson S.W."/>
        </authorList>
    </citation>
    <scope>NUCLEOTIDE SEQUENCE [LARGE SCALE GENOMIC DNA]</scope>
    <source>
        <strain evidence="7 8">CECT 9027</strain>
    </source>
</reference>
<comment type="subunit">
    <text evidence="5">Monomer.</text>
</comment>
<comment type="pathway">
    <text evidence="5">Cofactor biosynthesis; biotin biosynthesis.</text>
</comment>
<keyword evidence="3 5" id="KW-0093">Biotin biosynthesis</keyword>
<evidence type="ECO:0000256" key="5">
    <source>
        <dbReference type="HAMAP-Rule" id="MF_01260"/>
    </source>
</evidence>
<dbReference type="PANTHER" id="PTHR43798:SF31">
    <property type="entry name" value="AB HYDROLASE SUPERFAMILY PROTEIN YCLE"/>
    <property type="match status" value="1"/>
</dbReference>
<feature type="active site" evidence="5">
    <location>
        <position position="240"/>
    </location>
</feature>
<dbReference type="InterPro" id="IPR050266">
    <property type="entry name" value="AB_hydrolase_sf"/>
</dbReference>
<evidence type="ECO:0000259" key="6">
    <source>
        <dbReference type="Pfam" id="PF00561"/>
    </source>
</evidence>
<proteinExistence type="inferred from homology"/>
<comment type="similarity">
    <text evidence="5">Belongs to the AB hydrolase superfamily. Carboxylesterase BioH family.</text>
</comment>
<dbReference type="PANTHER" id="PTHR43798">
    <property type="entry name" value="MONOACYLGLYCEROL LIPASE"/>
    <property type="match status" value="1"/>
</dbReference>
<dbReference type="GO" id="GO:0016020">
    <property type="term" value="C:membrane"/>
    <property type="evidence" value="ECO:0007669"/>
    <property type="project" value="TreeGrafter"/>
</dbReference>
<keyword evidence="8" id="KW-1185">Reference proteome</keyword>
<feature type="binding site" evidence="5">
    <location>
        <position position="240"/>
    </location>
    <ligand>
        <name>substrate</name>
    </ligand>
</feature>
<dbReference type="Proteomes" id="UP000189475">
    <property type="component" value="Unassembled WGS sequence"/>
</dbReference>
<dbReference type="GO" id="GO:0005737">
    <property type="term" value="C:cytoplasm"/>
    <property type="evidence" value="ECO:0007669"/>
    <property type="project" value="UniProtKB-SubCell"/>
</dbReference>
<accession>A0A1R4B778</accession>
<dbReference type="EC" id="3.1.1.85" evidence="5"/>
<evidence type="ECO:0000313" key="7">
    <source>
        <dbReference type="EMBL" id="SJL84778.1"/>
    </source>
</evidence>
<feature type="domain" description="AB hydrolase-1" evidence="6">
    <location>
        <begin position="16"/>
        <end position="247"/>
    </location>
</feature>
<gene>
    <name evidence="5 7" type="primary">bioH</name>
    <name evidence="7" type="ORF">VPAL9027_02775</name>
</gene>